<evidence type="ECO:0000256" key="1">
    <source>
        <dbReference type="ARBA" id="ARBA00022485"/>
    </source>
</evidence>
<dbReference type="InterPro" id="IPR036188">
    <property type="entry name" value="FAD/NAD-bd_sf"/>
</dbReference>
<comment type="caution">
    <text evidence="7">The sequence shown here is derived from an EMBL/GenBank/DDBJ whole genome shotgun (WGS) entry which is preliminary data.</text>
</comment>
<evidence type="ECO:0000256" key="5">
    <source>
        <dbReference type="ARBA" id="ARBA00023014"/>
    </source>
</evidence>
<dbReference type="PANTHER" id="PTHR43498">
    <property type="entry name" value="FERREDOXIN:COB-COM HETERODISULFIDE REDUCTASE SUBUNIT A"/>
    <property type="match status" value="1"/>
</dbReference>
<dbReference type="GO" id="GO:0046872">
    <property type="term" value="F:metal ion binding"/>
    <property type="evidence" value="ECO:0007669"/>
    <property type="project" value="UniProtKB-KW"/>
</dbReference>
<evidence type="ECO:0000256" key="3">
    <source>
        <dbReference type="ARBA" id="ARBA00023002"/>
    </source>
</evidence>
<evidence type="ECO:0000256" key="4">
    <source>
        <dbReference type="ARBA" id="ARBA00023004"/>
    </source>
</evidence>
<protein>
    <submittedName>
        <fullName evidence="7">FAD dependent oxidoreductase</fullName>
    </submittedName>
</protein>
<dbReference type="Proteomes" id="UP000070457">
    <property type="component" value="Unassembled WGS sequence"/>
</dbReference>
<dbReference type="Pfam" id="PF12831">
    <property type="entry name" value="FAD_oxidored"/>
    <property type="match status" value="2"/>
</dbReference>
<dbReference type="GO" id="GO:0016491">
    <property type="term" value="F:oxidoreductase activity"/>
    <property type="evidence" value="ECO:0007669"/>
    <property type="project" value="UniProtKB-KW"/>
</dbReference>
<keyword evidence="2" id="KW-0479">Metal-binding</keyword>
<evidence type="ECO:0000313" key="7">
    <source>
        <dbReference type="EMBL" id="KXK27019.1"/>
    </source>
</evidence>
<keyword evidence="5" id="KW-0411">Iron-sulfur</keyword>
<accession>A0A136LZD6</accession>
<dbReference type="EMBL" id="JYNZ01000003">
    <property type="protein sequence ID" value="KXK27019.1"/>
    <property type="molecule type" value="Genomic_DNA"/>
</dbReference>
<dbReference type="GO" id="GO:0051539">
    <property type="term" value="F:4 iron, 4 sulfur cluster binding"/>
    <property type="evidence" value="ECO:0007669"/>
    <property type="project" value="UniProtKB-KW"/>
</dbReference>
<feature type="transmembrane region" description="Helical" evidence="6">
    <location>
        <begin position="37"/>
        <end position="57"/>
    </location>
</feature>
<gene>
    <name evidence="7" type="ORF">TR69_WS6001001045</name>
</gene>
<dbReference type="STRING" id="1617426.TR69_WS6001001045"/>
<keyword evidence="1" id="KW-0004">4Fe-4S</keyword>
<evidence type="ECO:0000256" key="2">
    <source>
        <dbReference type="ARBA" id="ARBA00022723"/>
    </source>
</evidence>
<dbReference type="SUPFAM" id="SSF51905">
    <property type="entry name" value="FAD/NAD(P)-binding domain"/>
    <property type="match status" value="1"/>
</dbReference>
<keyword evidence="3" id="KW-0560">Oxidoreductase</keyword>
<keyword evidence="6" id="KW-1133">Transmembrane helix</keyword>
<keyword evidence="6" id="KW-0812">Transmembrane</keyword>
<reference evidence="7 8" key="1">
    <citation type="submission" date="2015-02" db="EMBL/GenBank/DDBJ databases">
        <title>Improved understanding of the partial-nitritation anammox process through 23 genomes representing the majority of the microbial community.</title>
        <authorList>
            <person name="Speth D.R."/>
            <person name="In T Zandt M."/>
            <person name="Guerrero Cruz S."/>
            <person name="Jetten M.S."/>
            <person name="Dutilh B.E."/>
        </authorList>
    </citation>
    <scope>NUCLEOTIDE SEQUENCE [LARGE SCALE GENOMIC DNA]</scope>
    <source>
        <strain evidence="7">OLB20</strain>
    </source>
</reference>
<organism evidence="7 8">
    <name type="scientific">candidate division WS6 bacterium OLB20</name>
    <dbReference type="NCBI Taxonomy" id="1617426"/>
    <lineage>
        <taxon>Bacteria</taxon>
        <taxon>Candidatus Dojkabacteria</taxon>
    </lineage>
</organism>
<name>A0A136LZD6_9BACT</name>
<keyword evidence="4" id="KW-0408">Iron</keyword>
<proteinExistence type="predicted"/>
<dbReference type="PANTHER" id="PTHR43498:SF1">
    <property type="entry name" value="COB--COM HETERODISULFIDE REDUCTASE IRON-SULFUR SUBUNIT A"/>
    <property type="match status" value="1"/>
</dbReference>
<keyword evidence="6" id="KW-0472">Membrane</keyword>
<evidence type="ECO:0000313" key="8">
    <source>
        <dbReference type="Proteomes" id="UP000070457"/>
    </source>
</evidence>
<evidence type="ECO:0000256" key="6">
    <source>
        <dbReference type="SAM" id="Phobius"/>
    </source>
</evidence>
<sequence>MTRFLKSIQNRITDAARGVAGYAHGSRIRLSRLNRRNLVLMVTAVVGIPLAAIALSLQERVIILDTQVFVYGGTLGGSSAAITLAQDDIRVVIASDTPHFGGQAVDSGISAFDEAGRGWENYGVYAQLKRYISEKYDITEGRNFGPGNAVVGSLATMPGDVEEFFLNRFSELDPLTFFSDYKLMSVTKDEYGSYSEAELVNEKERIRLIVRFDYLVDGTQTGTLIAKTGAAYNIGFDKREETNEPSAMTEQVRDYFINGYTDREKQHGKLGNRVQSVSAMLPIYDQGYNGFYANDRAISGCWEQSEIKPYVVSGSVFVATEAGCEMTITLQPEFTDAYDIWFINHGNGAIDASLKLDGNEHSYRFISTLDSDRHRLGTFYLSNSQKVELKLRAPAEGHQVEGLILQKTNLHQQPVVLNSPINQRHGFTSTKIRSYLADIYVFSDAGLVSNGLSLNDSRLELTETGPQSYRAERVLINTERNFFDFSSQADADGTKQVLVIPVRPVNSGEIQLLYEDAVQYGSWQPGVSPDGQPNYVSVGESLSQWEITPAKTGRYLVLLDWFPFWDRTTRASIKIFDADTDEQLARSVFSQRFKPREDQIPVMTADLEAGRTYKVRFENFEAGRVLDFADLSLIPLEDSNFIYVEDTALSLSSDRYEGLYDLWLLPAAEQTASVTKDGTTYNTGISNTTAFTIAGRFFVHERSSDSVSGQQIMQMLLIPSYRANSYVKEVDLSSQNYVDIRQLIPGRYIMTTNFDRDLVFGELKAGNAPELEDKSDIPTYRADTGQITSTAAMHHDGATLQIGFTGLVGQPKGKIYLYDEIPGSYNTQQFQFGFPLLKETDTSRQIYFSQTFFNFRNVISPQNLLGRSWGLPFEKMLGTNTLGLSIAATPFNDYAPVTANTLETQELEDNAKRFSYAYYYWIRYDSLINTTTAGCDPADRLHCDPRRVGLAATIYATDDGFSNLVYYREGRRLVTVDPITEQEVTLRYLDCRKDDCSETTCYDYKSGARHCIAAEDKQTPVLFNDALAAVYYDLDFHSYFSRLEEIRGVRRDFLAFLRDEKFLSDDGEIVFDRYRKSMPAEITVGSLIPVDYSNIFPASTNFGVTQITNSYFRTHQIEMAVGTSAGNVISFLIRNGVQPERLASDAELRLTMQRDLIERNIVLYPIDDVDYYDRLLVNAVQRLVLEGDLSVSVDLTGTSTVLYKVFSSQPVSARDAELQKLLLPELEGLATMNDLIEPFIEEGTELTPEQRKELGRNLGIVNWGDRDRDAEELLRSIPARSSLFKAVYLGIYEN</sequence>
<dbReference type="InterPro" id="IPR039650">
    <property type="entry name" value="HdrA-like"/>
</dbReference>